<reference evidence="1" key="1">
    <citation type="journal article" date="2022" name="Int. J. Mol. Sci.">
        <title>Draft Genome of Tanacetum Coccineum: Genomic Comparison of Closely Related Tanacetum-Family Plants.</title>
        <authorList>
            <person name="Yamashiro T."/>
            <person name="Shiraishi A."/>
            <person name="Nakayama K."/>
            <person name="Satake H."/>
        </authorList>
    </citation>
    <scope>NUCLEOTIDE SEQUENCE</scope>
</reference>
<protein>
    <submittedName>
        <fullName evidence="1">Uncharacterized protein</fullName>
    </submittedName>
</protein>
<organism evidence="1 2">
    <name type="scientific">Tanacetum coccineum</name>
    <dbReference type="NCBI Taxonomy" id="301880"/>
    <lineage>
        <taxon>Eukaryota</taxon>
        <taxon>Viridiplantae</taxon>
        <taxon>Streptophyta</taxon>
        <taxon>Embryophyta</taxon>
        <taxon>Tracheophyta</taxon>
        <taxon>Spermatophyta</taxon>
        <taxon>Magnoliopsida</taxon>
        <taxon>eudicotyledons</taxon>
        <taxon>Gunneridae</taxon>
        <taxon>Pentapetalae</taxon>
        <taxon>asterids</taxon>
        <taxon>campanulids</taxon>
        <taxon>Asterales</taxon>
        <taxon>Asteraceae</taxon>
        <taxon>Asteroideae</taxon>
        <taxon>Anthemideae</taxon>
        <taxon>Anthemidinae</taxon>
        <taxon>Tanacetum</taxon>
    </lineage>
</organism>
<evidence type="ECO:0000313" key="1">
    <source>
        <dbReference type="EMBL" id="GJT72118.1"/>
    </source>
</evidence>
<proteinExistence type="predicted"/>
<reference evidence="1" key="2">
    <citation type="submission" date="2022-01" db="EMBL/GenBank/DDBJ databases">
        <authorList>
            <person name="Yamashiro T."/>
            <person name="Shiraishi A."/>
            <person name="Satake H."/>
            <person name="Nakayama K."/>
        </authorList>
    </citation>
    <scope>NUCLEOTIDE SEQUENCE</scope>
</reference>
<dbReference type="EMBL" id="BQNB010018228">
    <property type="protein sequence ID" value="GJT72118.1"/>
    <property type="molecule type" value="Genomic_DNA"/>
</dbReference>
<dbReference type="Proteomes" id="UP001151760">
    <property type="component" value="Unassembled WGS sequence"/>
</dbReference>
<name>A0ABQ5G8W8_9ASTR</name>
<sequence length="70" mass="7741">MTHLLQPLAAYKHLTSFLGHQGCLIVNNKISLTKDDPEVGEDRNESINTTQIKSSIALPKLKMSSEFSLS</sequence>
<gene>
    <name evidence="1" type="ORF">Tco_1031404</name>
</gene>
<evidence type="ECO:0000313" key="2">
    <source>
        <dbReference type="Proteomes" id="UP001151760"/>
    </source>
</evidence>
<keyword evidence="2" id="KW-1185">Reference proteome</keyword>
<comment type="caution">
    <text evidence="1">The sequence shown here is derived from an EMBL/GenBank/DDBJ whole genome shotgun (WGS) entry which is preliminary data.</text>
</comment>
<accession>A0ABQ5G8W8</accession>